<dbReference type="InterPro" id="IPR000683">
    <property type="entry name" value="Gfo/Idh/MocA-like_OxRdtase_N"/>
</dbReference>
<dbReference type="Pfam" id="PF22725">
    <property type="entry name" value="GFO_IDH_MocA_C3"/>
    <property type="match status" value="1"/>
</dbReference>
<dbReference type="InterPro" id="IPR036291">
    <property type="entry name" value="NAD(P)-bd_dom_sf"/>
</dbReference>
<evidence type="ECO:0000313" key="4">
    <source>
        <dbReference type="EMBL" id="MCS0496268.1"/>
    </source>
</evidence>
<dbReference type="SUPFAM" id="SSF55347">
    <property type="entry name" value="Glyceraldehyde-3-phosphate dehydrogenase-like, C-terminal domain"/>
    <property type="match status" value="1"/>
</dbReference>
<comment type="caution">
    <text evidence="4">The sequence shown here is derived from an EMBL/GenBank/DDBJ whole genome shotgun (WGS) entry which is preliminary data.</text>
</comment>
<reference evidence="4" key="1">
    <citation type="submission" date="2022-08" db="EMBL/GenBank/DDBJ databases">
        <authorList>
            <person name="Li F."/>
        </authorList>
    </citation>
    <scope>NUCLEOTIDE SEQUENCE</scope>
    <source>
        <strain evidence="4">MQZ15Z-1</strain>
    </source>
</reference>
<proteinExistence type="predicted"/>
<organism evidence="4 5">
    <name type="scientific">Ancylobacter mangrovi</name>
    <dbReference type="NCBI Taxonomy" id="2972472"/>
    <lineage>
        <taxon>Bacteria</taxon>
        <taxon>Pseudomonadati</taxon>
        <taxon>Pseudomonadota</taxon>
        <taxon>Alphaproteobacteria</taxon>
        <taxon>Hyphomicrobiales</taxon>
        <taxon>Xanthobacteraceae</taxon>
        <taxon>Ancylobacter</taxon>
    </lineage>
</organism>
<keyword evidence="5" id="KW-1185">Reference proteome</keyword>
<keyword evidence="1" id="KW-0560">Oxidoreductase</keyword>
<dbReference type="GO" id="GO:0016491">
    <property type="term" value="F:oxidoreductase activity"/>
    <property type="evidence" value="ECO:0007669"/>
    <property type="project" value="UniProtKB-KW"/>
</dbReference>
<protein>
    <submittedName>
        <fullName evidence="4">Gfo/Idh/MocA family oxidoreductase</fullName>
    </submittedName>
</protein>
<feature type="domain" description="Gfo/Idh/MocA-like oxidoreductase N-terminal" evidence="2">
    <location>
        <begin position="3"/>
        <end position="121"/>
    </location>
</feature>
<evidence type="ECO:0000259" key="2">
    <source>
        <dbReference type="Pfam" id="PF01408"/>
    </source>
</evidence>
<dbReference type="Gene3D" id="3.30.360.10">
    <property type="entry name" value="Dihydrodipicolinate Reductase, domain 2"/>
    <property type="match status" value="1"/>
</dbReference>
<name>A0A9X2T7P3_9HYPH</name>
<gene>
    <name evidence="4" type="ORF">NVS89_14280</name>
</gene>
<feature type="domain" description="GFO/IDH/MocA-like oxidoreductase" evidence="3">
    <location>
        <begin position="130"/>
        <end position="248"/>
    </location>
</feature>
<dbReference type="PANTHER" id="PTHR43818">
    <property type="entry name" value="BCDNA.GH03377"/>
    <property type="match status" value="1"/>
</dbReference>
<dbReference type="RefSeq" id="WP_258733426.1">
    <property type="nucleotide sequence ID" value="NZ_JANTHZ010000006.1"/>
</dbReference>
<dbReference type="Proteomes" id="UP001151088">
    <property type="component" value="Unassembled WGS sequence"/>
</dbReference>
<accession>A0A9X2T7P3</accession>
<dbReference type="PANTHER" id="PTHR43818:SF11">
    <property type="entry name" value="BCDNA.GH03377"/>
    <property type="match status" value="1"/>
</dbReference>
<evidence type="ECO:0000259" key="3">
    <source>
        <dbReference type="Pfam" id="PF22725"/>
    </source>
</evidence>
<dbReference type="InterPro" id="IPR055170">
    <property type="entry name" value="GFO_IDH_MocA-like_dom"/>
</dbReference>
<dbReference type="AlphaFoldDB" id="A0A9X2T7P3"/>
<evidence type="ECO:0000313" key="5">
    <source>
        <dbReference type="Proteomes" id="UP001151088"/>
    </source>
</evidence>
<dbReference type="GO" id="GO:0000166">
    <property type="term" value="F:nucleotide binding"/>
    <property type="evidence" value="ECO:0007669"/>
    <property type="project" value="InterPro"/>
</dbReference>
<dbReference type="SUPFAM" id="SSF51735">
    <property type="entry name" value="NAD(P)-binding Rossmann-fold domains"/>
    <property type="match status" value="1"/>
</dbReference>
<evidence type="ECO:0000256" key="1">
    <source>
        <dbReference type="ARBA" id="ARBA00023002"/>
    </source>
</evidence>
<sequence>MLNAAIIGLGNWGRTLVDAVQGKSGLIRFTRAATGNRARAAEYAALAGIALEDSYEAVLAAPGVDAVVLATPHIQHAGQIAQAAAAGKHVFVEKPFTMTRASAETAVAAAAKAGIALGLGHNRRFHPHVARLREMLRAGEVGTVLHCHAEMTSSSALFLPGGVWRTDPEQSPAGGMTGLGIHLVDLMIGLLGEIDAVACQSLNRAAPSGAQDTTSVALRLRSGATATLLAFSATAPVFRFTVYGSQAVVSIEGPTLDQMTIRPAAPGPGKPAPPPVVETLPGFDTVRAELEAFARAAGGGAPYPISAAQMAHGVAVLEAIIAAAGQDRFVTVT</sequence>
<dbReference type="Pfam" id="PF01408">
    <property type="entry name" value="GFO_IDH_MocA"/>
    <property type="match status" value="1"/>
</dbReference>
<dbReference type="Gene3D" id="3.40.50.720">
    <property type="entry name" value="NAD(P)-binding Rossmann-like Domain"/>
    <property type="match status" value="1"/>
</dbReference>
<dbReference type="EMBL" id="JANTHZ010000006">
    <property type="protein sequence ID" value="MCS0496268.1"/>
    <property type="molecule type" value="Genomic_DNA"/>
</dbReference>
<dbReference type="InterPro" id="IPR050463">
    <property type="entry name" value="Gfo/Idh/MocA_oxidrdct_glycsds"/>
</dbReference>